<evidence type="ECO:0000256" key="1">
    <source>
        <dbReference type="SAM" id="MobiDB-lite"/>
    </source>
</evidence>
<protein>
    <submittedName>
        <fullName evidence="2">Uncharacterized protein</fullName>
    </submittedName>
</protein>
<evidence type="ECO:0000313" key="2">
    <source>
        <dbReference type="EMBL" id="GAW26578.1"/>
    </source>
</evidence>
<reference evidence="2" key="1">
    <citation type="submission" date="2016-03" db="EMBL/GenBank/DDBJ databases">
        <title>Draft genome sequence of Rosellinia necatrix.</title>
        <authorList>
            <person name="Kanematsu S."/>
        </authorList>
    </citation>
    <scope>NUCLEOTIDE SEQUENCE [LARGE SCALE GENOMIC DNA]</scope>
    <source>
        <strain evidence="2">W97</strain>
    </source>
</reference>
<dbReference type="Proteomes" id="UP000054516">
    <property type="component" value="Unassembled WGS sequence"/>
</dbReference>
<evidence type="ECO:0000313" key="3">
    <source>
        <dbReference type="Proteomes" id="UP000054516"/>
    </source>
</evidence>
<feature type="compositionally biased region" description="Polar residues" evidence="1">
    <location>
        <begin position="46"/>
        <end position="62"/>
    </location>
</feature>
<name>A0A1S8A908_ROSNE</name>
<gene>
    <name evidence="2" type="ORF">SAMD00023353_3800080</name>
</gene>
<keyword evidence="3" id="KW-1185">Reference proteome</keyword>
<dbReference type="AlphaFoldDB" id="A0A1S8A908"/>
<feature type="compositionally biased region" description="Basic and acidic residues" evidence="1">
    <location>
        <begin position="1"/>
        <end position="12"/>
    </location>
</feature>
<feature type="compositionally biased region" description="Basic and acidic residues" evidence="1">
    <location>
        <begin position="36"/>
        <end position="45"/>
    </location>
</feature>
<feature type="compositionally biased region" description="Polar residues" evidence="1">
    <location>
        <begin position="16"/>
        <end position="27"/>
    </location>
</feature>
<accession>A0A1S8A908</accession>
<proteinExistence type="predicted"/>
<dbReference type="EMBL" id="DF977483">
    <property type="protein sequence ID" value="GAW26578.1"/>
    <property type="molecule type" value="Genomic_DNA"/>
</dbReference>
<feature type="region of interest" description="Disordered" evidence="1">
    <location>
        <begin position="1"/>
        <end position="62"/>
    </location>
</feature>
<organism evidence="2">
    <name type="scientific">Rosellinia necatrix</name>
    <name type="common">White root-rot fungus</name>
    <dbReference type="NCBI Taxonomy" id="77044"/>
    <lineage>
        <taxon>Eukaryota</taxon>
        <taxon>Fungi</taxon>
        <taxon>Dikarya</taxon>
        <taxon>Ascomycota</taxon>
        <taxon>Pezizomycotina</taxon>
        <taxon>Sordariomycetes</taxon>
        <taxon>Xylariomycetidae</taxon>
        <taxon>Xylariales</taxon>
        <taxon>Xylariaceae</taxon>
        <taxon>Rosellinia</taxon>
    </lineage>
</organism>
<sequence>MVNPNRTREQKFQRQKLPSKNVQSTTRLACVIPSDKSVDGPRDANTDASGSAASANPSHQPE</sequence>